<name>A0A6G1C497_9ORYZ</name>
<proteinExistence type="predicted"/>
<reference evidence="2 3" key="1">
    <citation type="submission" date="2019-11" db="EMBL/GenBank/DDBJ databases">
        <title>Whole genome sequence of Oryza granulata.</title>
        <authorList>
            <person name="Li W."/>
        </authorList>
    </citation>
    <scope>NUCLEOTIDE SEQUENCE [LARGE SCALE GENOMIC DNA]</scope>
    <source>
        <strain evidence="3">cv. Menghai</strain>
        <tissue evidence="2">Leaf</tissue>
    </source>
</reference>
<organism evidence="2 3">
    <name type="scientific">Oryza meyeriana var. granulata</name>
    <dbReference type="NCBI Taxonomy" id="110450"/>
    <lineage>
        <taxon>Eukaryota</taxon>
        <taxon>Viridiplantae</taxon>
        <taxon>Streptophyta</taxon>
        <taxon>Embryophyta</taxon>
        <taxon>Tracheophyta</taxon>
        <taxon>Spermatophyta</taxon>
        <taxon>Magnoliopsida</taxon>
        <taxon>Liliopsida</taxon>
        <taxon>Poales</taxon>
        <taxon>Poaceae</taxon>
        <taxon>BOP clade</taxon>
        <taxon>Oryzoideae</taxon>
        <taxon>Oryzeae</taxon>
        <taxon>Oryzinae</taxon>
        <taxon>Oryza</taxon>
        <taxon>Oryza meyeriana</taxon>
    </lineage>
</organism>
<evidence type="ECO:0000313" key="2">
    <source>
        <dbReference type="EMBL" id="KAF0895059.1"/>
    </source>
</evidence>
<dbReference type="Proteomes" id="UP000479710">
    <property type="component" value="Unassembled WGS sequence"/>
</dbReference>
<sequence>MATMLPRWRRWQGGQIRQPPSSGLSDPTAPSSGPTGSSLRAISSDPLHLLHCTGSTSSA</sequence>
<evidence type="ECO:0000256" key="1">
    <source>
        <dbReference type="SAM" id="MobiDB-lite"/>
    </source>
</evidence>
<dbReference type="AlphaFoldDB" id="A0A6G1C497"/>
<accession>A0A6G1C497</accession>
<evidence type="ECO:0000313" key="3">
    <source>
        <dbReference type="Proteomes" id="UP000479710"/>
    </source>
</evidence>
<comment type="caution">
    <text evidence="2">The sequence shown here is derived from an EMBL/GenBank/DDBJ whole genome shotgun (WGS) entry which is preliminary data.</text>
</comment>
<protein>
    <submittedName>
        <fullName evidence="2">Uncharacterized protein</fullName>
    </submittedName>
</protein>
<dbReference type="EMBL" id="SPHZ02000010">
    <property type="protein sequence ID" value="KAF0895059.1"/>
    <property type="molecule type" value="Genomic_DNA"/>
</dbReference>
<feature type="region of interest" description="Disordered" evidence="1">
    <location>
        <begin position="1"/>
        <end position="59"/>
    </location>
</feature>
<keyword evidence="3" id="KW-1185">Reference proteome</keyword>
<feature type="compositionally biased region" description="Low complexity" evidence="1">
    <location>
        <begin position="11"/>
        <end position="38"/>
    </location>
</feature>
<gene>
    <name evidence="2" type="ORF">E2562_006774</name>
</gene>